<gene>
    <name evidence="3" type="ORF">FKX85_00545</name>
</gene>
<dbReference type="KEGG" id="echi:FKX85_00545"/>
<dbReference type="AlphaFoldDB" id="A0A514CCR5"/>
<accession>A0A514CCR5</accession>
<evidence type="ECO:0000313" key="4">
    <source>
        <dbReference type="Proteomes" id="UP000316614"/>
    </source>
</evidence>
<keyword evidence="4" id="KW-1185">Reference proteome</keyword>
<evidence type="ECO:0000259" key="2">
    <source>
        <dbReference type="PROSITE" id="PS51352"/>
    </source>
</evidence>
<dbReference type="Pfam" id="PF00578">
    <property type="entry name" value="AhpC-TSA"/>
    <property type="match status" value="1"/>
</dbReference>
<dbReference type="PANTHER" id="PTHR43640">
    <property type="entry name" value="OS07G0260300 PROTEIN"/>
    <property type="match status" value="1"/>
</dbReference>
<dbReference type="SUPFAM" id="SSF52833">
    <property type="entry name" value="Thioredoxin-like"/>
    <property type="match status" value="1"/>
</dbReference>
<sequence>MWRFLLVPILAIMASTNATAQEIDDFQLQDLVSNSTFTLQDHQDASAVVLVFVSNGCPFVRLYEDRVIALQSKFGPQGVVFAFINPLIGTDEEESQNAIQEKINSKTLTFPYLDDGKRVVTNALGAQKLPEAFVLTPSPTGFGVVYHGAIDNNAQLPQAVTKTYLHDALSHISKGDLPTQHYFRPVGCNILPVK</sequence>
<feature type="chain" id="PRO_5022015361" evidence="1">
    <location>
        <begin position="21"/>
        <end position="194"/>
    </location>
</feature>
<dbReference type="OrthoDB" id="9809746at2"/>
<dbReference type="PANTHER" id="PTHR43640:SF1">
    <property type="entry name" value="THIOREDOXIN-DEPENDENT PEROXIREDOXIN"/>
    <property type="match status" value="1"/>
</dbReference>
<feature type="domain" description="Thioredoxin" evidence="2">
    <location>
        <begin position="17"/>
        <end position="166"/>
    </location>
</feature>
<dbReference type="InterPro" id="IPR047262">
    <property type="entry name" value="PRX-like1"/>
</dbReference>
<protein>
    <submittedName>
        <fullName evidence="3">Redoxin domain-containing protein</fullName>
    </submittedName>
</protein>
<reference evidence="3 4" key="1">
    <citation type="submission" date="2019-06" db="EMBL/GenBank/DDBJ databases">
        <title>Echinicola alkalisoli sp. nov. isolated from saline soil.</title>
        <authorList>
            <person name="Sun J.-Q."/>
            <person name="Xu L."/>
        </authorList>
    </citation>
    <scope>NUCLEOTIDE SEQUENCE [LARGE SCALE GENOMIC DNA]</scope>
    <source>
        <strain evidence="3 4">LN3S3</strain>
    </source>
</reference>
<dbReference type="RefSeq" id="WP_141612891.1">
    <property type="nucleotide sequence ID" value="NZ_CP041253.1"/>
</dbReference>
<proteinExistence type="predicted"/>
<dbReference type="PROSITE" id="PS51352">
    <property type="entry name" value="THIOREDOXIN_2"/>
    <property type="match status" value="1"/>
</dbReference>
<dbReference type="GO" id="GO:0016209">
    <property type="term" value="F:antioxidant activity"/>
    <property type="evidence" value="ECO:0007669"/>
    <property type="project" value="InterPro"/>
</dbReference>
<dbReference type="InterPro" id="IPR000866">
    <property type="entry name" value="AhpC/TSA"/>
</dbReference>
<dbReference type="Gene3D" id="3.40.30.10">
    <property type="entry name" value="Glutaredoxin"/>
    <property type="match status" value="1"/>
</dbReference>
<dbReference type="InterPro" id="IPR036249">
    <property type="entry name" value="Thioredoxin-like_sf"/>
</dbReference>
<keyword evidence="1" id="KW-0732">Signal</keyword>
<organism evidence="3 4">
    <name type="scientific">Echinicola soli</name>
    <dbReference type="NCBI Taxonomy" id="2591634"/>
    <lineage>
        <taxon>Bacteria</taxon>
        <taxon>Pseudomonadati</taxon>
        <taxon>Bacteroidota</taxon>
        <taxon>Cytophagia</taxon>
        <taxon>Cytophagales</taxon>
        <taxon>Cyclobacteriaceae</taxon>
        <taxon>Echinicola</taxon>
    </lineage>
</organism>
<dbReference type="InterPro" id="IPR013766">
    <property type="entry name" value="Thioredoxin_domain"/>
</dbReference>
<dbReference type="EMBL" id="CP041253">
    <property type="protein sequence ID" value="QDH77609.1"/>
    <property type="molecule type" value="Genomic_DNA"/>
</dbReference>
<dbReference type="Proteomes" id="UP000316614">
    <property type="component" value="Chromosome"/>
</dbReference>
<name>A0A514CCR5_9BACT</name>
<dbReference type="GO" id="GO:0016491">
    <property type="term" value="F:oxidoreductase activity"/>
    <property type="evidence" value="ECO:0007669"/>
    <property type="project" value="InterPro"/>
</dbReference>
<feature type="signal peptide" evidence="1">
    <location>
        <begin position="1"/>
        <end position="20"/>
    </location>
</feature>
<evidence type="ECO:0000313" key="3">
    <source>
        <dbReference type="EMBL" id="QDH77609.1"/>
    </source>
</evidence>
<evidence type="ECO:0000256" key="1">
    <source>
        <dbReference type="SAM" id="SignalP"/>
    </source>
</evidence>